<dbReference type="Gene3D" id="3.30.559.10">
    <property type="entry name" value="Chloramphenicol acetyltransferase-like domain"/>
    <property type="match status" value="2"/>
</dbReference>
<evidence type="ECO:0000313" key="7">
    <source>
        <dbReference type="Proteomes" id="UP000801428"/>
    </source>
</evidence>
<dbReference type="PANTHER" id="PTHR31896:SF69">
    <property type="entry name" value="FAMILY REGULATORY PROTEIN, PUTATIVE (AFU_ORTHOLOGUE AFUA_3G14730)-RELATED"/>
    <property type="match status" value="1"/>
</dbReference>
<name>A0A9P4T5B0_CURKU</name>
<comment type="caution">
    <text evidence="6">The sequence shown here is derived from an EMBL/GenBank/DDBJ whole genome shotgun (WGS) entry which is preliminary data.</text>
</comment>
<dbReference type="InterPro" id="IPR051283">
    <property type="entry name" value="Sec_Metabolite_Acyltrans"/>
</dbReference>
<feature type="transmembrane region" description="Helical" evidence="5">
    <location>
        <begin position="225"/>
        <end position="248"/>
    </location>
</feature>
<organism evidence="6 7">
    <name type="scientific">Curvularia kusanoi</name>
    <name type="common">Cochliobolus kusanoi</name>
    <dbReference type="NCBI Taxonomy" id="90978"/>
    <lineage>
        <taxon>Eukaryota</taxon>
        <taxon>Fungi</taxon>
        <taxon>Dikarya</taxon>
        <taxon>Ascomycota</taxon>
        <taxon>Pezizomycotina</taxon>
        <taxon>Dothideomycetes</taxon>
        <taxon>Pleosporomycetidae</taxon>
        <taxon>Pleosporales</taxon>
        <taxon>Pleosporineae</taxon>
        <taxon>Pleosporaceae</taxon>
        <taxon>Curvularia</taxon>
    </lineage>
</organism>
<dbReference type="InterPro" id="IPR023213">
    <property type="entry name" value="CAT-like_dom_sf"/>
</dbReference>
<dbReference type="PANTHER" id="PTHR31896">
    <property type="entry name" value="FAMILY REGULATORY PROTEIN, PUTATIVE (AFU_ORTHOLOGUE AFUA_3G14730)-RELATED"/>
    <property type="match status" value="1"/>
</dbReference>
<reference evidence="6" key="1">
    <citation type="submission" date="2019-04" db="EMBL/GenBank/DDBJ databases">
        <title>Sequencing of skin fungus with MAO and IRED activity.</title>
        <authorList>
            <person name="Marsaioli A.J."/>
            <person name="Bonatto J.M.C."/>
            <person name="Reis Junior O."/>
        </authorList>
    </citation>
    <scope>NUCLEOTIDE SEQUENCE</scope>
    <source>
        <strain evidence="6">30M1</strain>
    </source>
</reference>
<keyword evidence="5" id="KW-0472">Membrane</keyword>
<proteinExistence type="inferred from homology"/>
<evidence type="ECO:0000256" key="4">
    <source>
        <dbReference type="ARBA" id="ARBA00023315"/>
    </source>
</evidence>
<keyword evidence="3" id="KW-0808">Transferase</keyword>
<evidence type="ECO:0000256" key="3">
    <source>
        <dbReference type="ARBA" id="ARBA00022679"/>
    </source>
</evidence>
<keyword evidence="7" id="KW-1185">Reference proteome</keyword>
<keyword evidence="5" id="KW-1133">Transmembrane helix</keyword>
<keyword evidence="5" id="KW-0812">Transmembrane</keyword>
<comment type="similarity">
    <text evidence="2">Belongs to the plant acyltransferase family.</text>
</comment>
<dbReference type="GO" id="GO:0016746">
    <property type="term" value="F:acyltransferase activity"/>
    <property type="evidence" value="ECO:0007669"/>
    <property type="project" value="UniProtKB-KW"/>
</dbReference>
<dbReference type="Pfam" id="PF02458">
    <property type="entry name" value="Transferase"/>
    <property type="match status" value="1"/>
</dbReference>
<evidence type="ECO:0000313" key="6">
    <source>
        <dbReference type="EMBL" id="KAF2995038.1"/>
    </source>
</evidence>
<keyword evidence="4" id="KW-0012">Acyltransferase</keyword>
<protein>
    <submittedName>
        <fullName evidence="6">Uncharacterized protein</fullName>
    </submittedName>
</protein>
<evidence type="ECO:0000256" key="2">
    <source>
        <dbReference type="ARBA" id="ARBA00009861"/>
    </source>
</evidence>
<evidence type="ECO:0000256" key="5">
    <source>
        <dbReference type="SAM" id="Phobius"/>
    </source>
</evidence>
<accession>A0A9P4T5B0</accession>
<dbReference type="AlphaFoldDB" id="A0A9P4T5B0"/>
<dbReference type="Proteomes" id="UP000801428">
    <property type="component" value="Unassembled WGS sequence"/>
</dbReference>
<gene>
    <name evidence="6" type="ORF">E8E13_000637</name>
</gene>
<dbReference type="EMBL" id="SWKU01000035">
    <property type="protein sequence ID" value="KAF2995038.1"/>
    <property type="molecule type" value="Genomic_DNA"/>
</dbReference>
<evidence type="ECO:0000256" key="1">
    <source>
        <dbReference type="ARBA" id="ARBA00005179"/>
    </source>
</evidence>
<dbReference type="OrthoDB" id="21502at2759"/>
<sequence>MPFLFTRSAAIDPVTGDKVLPLRLGDSSEVLPKISLDFTLCFDDVLDVDKLRSSLEHVAQVGHWGQIGARYKKNSKGKLEVHLPQQFDEGRPAVAWSHDNRQESINDNKIARNLPGRVGVSQPTLYKDASEYNSLVVSQDRPKKMSQWIETDHPALSVHITSFTDATLISLSWNHVLFDALGRQSLLDAWQAALNGRDQDIPACIAPEEDPIARLAEGADPREHYLYSLALTGVWFALFVIGYIYELVMHSKESGRMVRFPKAWVDELRKDAIADLRAKGVAEDDAFLSHGDVLLSFWCKTCLAAQRLWPSQPVHVMNVMNIRGVARDLPLPGKTAYIGNAASSSDTLLTMAEIDNFTVGELAARVRADLKKSRTLEQVKAKVAWDIENHVTGRQSAPPGPWNQHLFSWSNWSRAKFYNIDFSSAVIKSGLSAKDRASLVGQPSLILVSGHTDGINLRNAGPLIGQDANGDWWLDWHMRAEAWNEIEKMFATG</sequence>
<comment type="pathway">
    <text evidence="1">Secondary metabolite biosynthesis.</text>
</comment>